<dbReference type="Gene3D" id="1.20.1250.20">
    <property type="entry name" value="MFS general substrate transporter like domains"/>
    <property type="match status" value="1"/>
</dbReference>
<feature type="transmembrane region" description="Helical" evidence="2">
    <location>
        <begin position="71"/>
        <end position="93"/>
    </location>
</feature>
<evidence type="ECO:0008006" key="5">
    <source>
        <dbReference type="Google" id="ProtNLM"/>
    </source>
</evidence>
<feature type="transmembrane region" description="Helical" evidence="2">
    <location>
        <begin position="348"/>
        <end position="373"/>
    </location>
</feature>
<evidence type="ECO:0000256" key="1">
    <source>
        <dbReference type="ARBA" id="ARBA00004651"/>
    </source>
</evidence>
<organism evidence="3 4">
    <name type="scientific">Seinonella peptonophila</name>
    <dbReference type="NCBI Taxonomy" id="112248"/>
    <lineage>
        <taxon>Bacteria</taxon>
        <taxon>Bacillati</taxon>
        <taxon>Bacillota</taxon>
        <taxon>Bacilli</taxon>
        <taxon>Bacillales</taxon>
        <taxon>Thermoactinomycetaceae</taxon>
        <taxon>Seinonella</taxon>
    </lineage>
</organism>
<name>A0A1M4X7E5_9BACL</name>
<protein>
    <recommendedName>
        <fullName evidence="5">Major Facilitator Superfamily protein</fullName>
    </recommendedName>
</protein>
<dbReference type="AlphaFoldDB" id="A0A1M4X7E5"/>
<sequence>MKRNYIRISLPNTKANSRVKILLWRDLERSRMNRHARLRRVQKMTFVNSARAHFEDKPLPKQLQLRGMQDLFDVLMAVGACVALLSHLFVLLVGERIGIRKLTVIAFSVTSTLPFLMVLALENHDSTLILILKVFSTIAGAFGVACVGAMLRAAAGDDPVKHQQAVTGNTLAWAVGSVLGNSTFLLVDPNLNPVWLWVWAGIDFGLNVMTIGLILRIPEVRPKVVKNQKADKITKKERALLVGRSMSCVVTYMAFTMVSAYASLFIDQTWLAWAPMVTLLVMVPLGSWLAVRLQKWLRKMAVEGASSPLWHWLNVDPKNGLIEKMSIMVGLFITCCGFALAASAPYQLVVLVSAIVLLGLAEGLVSNPLGFLIKRSTEFQTAQAGAHHLSVAIGVLFVAGIGRLFGESGMFWLCGVPSPSSA</sequence>
<evidence type="ECO:0000313" key="3">
    <source>
        <dbReference type="EMBL" id="SHE89429.1"/>
    </source>
</evidence>
<evidence type="ECO:0000256" key="2">
    <source>
        <dbReference type="SAM" id="Phobius"/>
    </source>
</evidence>
<feature type="transmembrane region" description="Helical" evidence="2">
    <location>
        <begin position="99"/>
        <end position="121"/>
    </location>
</feature>
<dbReference type="EMBL" id="FQVL01000004">
    <property type="protein sequence ID" value="SHE89429.1"/>
    <property type="molecule type" value="Genomic_DNA"/>
</dbReference>
<dbReference type="Pfam" id="PF07690">
    <property type="entry name" value="MFS_1"/>
    <property type="match status" value="1"/>
</dbReference>
<dbReference type="InterPro" id="IPR011701">
    <property type="entry name" value="MFS"/>
</dbReference>
<dbReference type="GO" id="GO:0022857">
    <property type="term" value="F:transmembrane transporter activity"/>
    <property type="evidence" value="ECO:0007669"/>
    <property type="project" value="InterPro"/>
</dbReference>
<comment type="subcellular location">
    <subcellularLocation>
        <location evidence="1">Cell membrane</location>
        <topology evidence="1">Multi-pass membrane protein</topology>
    </subcellularLocation>
</comment>
<reference evidence="3 4" key="1">
    <citation type="submission" date="2016-11" db="EMBL/GenBank/DDBJ databases">
        <authorList>
            <person name="Jaros S."/>
            <person name="Januszkiewicz K."/>
            <person name="Wedrychowicz H."/>
        </authorList>
    </citation>
    <scope>NUCLEOTIDE SEQUENCE [LARGE SCALE GENOMIC DNA]</scope>
    <source>
        <strain evidence="3 4">DSM 44666</strain>
    </source>
</reference>
<dbReference type="InterPro" id="IPR036259">
    <property type="entry name" value="MFS_trans_sf"/>
</dbReference>
<feature type="transmembrane region" description="Helical" evidence="2">
    <location>
        <begin position="128"/>
        <end position="151"/>
    </location>
</feature>
<dbReference type="Proteomes" id="UP000184476">
    <property type="component" value="Unassembled WGS sequence"/>
</dbReference>
<feature type="transmembrane region" description="Helical" evidence="2">
    <location>
        <begin position="385"/>
        <end position="405"/>
    </location>
</feature>
<feature type="transmembrane region" description="Helical" evidence="2">
    <location>
        <begin position="270"/>
        <end position="291"/>
    </location>
</feature>
<keyword evidence="2" id="KW-0472">Membrane</keyword>
<proteinExistence type="predicted"/>
<evidence type="ECO:0000313" key="4">
    <source>
        <dbReference type="Proteomes" id="UP000184476"/>
    </source>
</evidence>
<accession>A0A1M4X7E5</accession>
<feature type="transmembrane region" description="Helical" evidence="2">
    <location>
        <begin position="239"/>
        <end position="264"/>
    </location>
</feature>
<feature type="transmembrane region" description="Helical" evidence="2">
    <location>
        <begin position="194"/>
        <end position="218"/>
    </location>
</feature>
<keyword evidence="4" id="KW-1185">Reference proteome</keyword>
<dbReference type="SUPFAM" id="SSF103473">
    <property type="entry name" value="MFS general substrate transporter"/>
    <property type="match status" value="1"/>
</dbReference>
<gene>
    <name evidence="3" type="ORF">SAMN05444392_104174</name>
</gene>
<dbReference type="GO" id="GO:0005886">
    <property type="term" value="C:plasma membrane"/>
    <property type="evidence" value="ECO:0007669"/>
    <property type="project" value="UniProtKB-SubCell"/>
</dbReference>
<feature type="transmembrane region" description="Helical" evidence="2">
    <location>
        <begin position="325"/>
        <end position="342"/>
    </location>
</feature>
<keyword evidence="2" id="KW-1133">Transmembrane helix</keyword>
<keyword evidence="2" id="KW-0812">Transmembrane</keyword>